<evidence type="ECO:0000256" key="2">
    <source>
        <dbReference type="ARBA" id="ARBA00004141"/>
    </source>
</evidence>
<keyword evidence="6 10" id="KW-0812">Transmembrane</keyword>
<dbReference type="SUPFAM" id="SSF47384">
    <property type="entry name" value="Homodimeric domain of signal transducing histidine kinase"/>
    <property type="match status" value="1"/>
</dbReference>
<dbReference type="EC" id="2.7.13.3" evidence="3"/>
<dbReference type="Pfam" id="PF00512">
    <property type="entry name" value="HisKA"/>
    <property type="match status" value="1"/>
</dbReference>
<dbReference type="SUPFAM" id="SSF55874">
    <property type="entry name" value="ATPase domain of HSP90 chaperone/DNA topoisomerase II/histidine kinase"/>
    <property type="match status" value="1"/>
</dbReference>
<dbReference type="InterPro" id="IPR036097">
    <property type="entry name" value="HisK_dim/P_sf"/>
</dbReference>
<gene>
    <name evidence="13" type="ORF">DI598_08660</name>
</gene>
<evidence type="ECO:0000256" key="6">
    <source>
        <dbReference type="ARBA" id="ARBA00022692"/>
    </source>
</evidence>
<evidence type="ECO:0000256" key="1">
    <source>
        <dbReference type="ARBA" id="ARBA00000085"/>
    </source>
</evidence>
<dbReference type="PROSITE" id="PS50885">
    <property type="entry name" value="HAMP"/>
    <property type="match status" value="1"/>
</dbReference>
<evidence type="ECO:0000256" key="7">
    <source>
        <dbReference type="ARBA" id="ARBA00022777"/>
    </source>
</evidence>
<comment type="catalytic activity">
    <reaction evidence="1">
        <text>ATP + protein L-histidine = ADP + protein N-phospho-L-histidine.</text>
        <dbReference type="EC" id="2.7.13.3"/>
    </reaction>
</comment>
<accession>A0A2W5EYN0</accession>
<evidence type="ECO:0000256" key="3">
    <source>
        <dbReference type="ARBA" id="ARBA00012438"/>
    </source>
</evidence>
<feature type="transmembrane region" description="Helical" evidence="10">
    <location>
        <begin position="311"/>
        <end position="336"/>
    </location>
</feature>
<keyword evidence="9 10" id="KW-0472">Membrane</keyword>
<sequence>VASPIFLFFVLILSVSLAVVIFTEYRALELKDRKFFAENLAMRSDETGEILLHMAVTSFNGYFERNGVKPLYNENQNAAVKYKIVNDYFSGYLSRYRTSIYTYDSLKRPLYNSDSTRFETLQNNIQMLGKHMDIPDLFFNDSKPDQFSYIYRKKILNIQDSSSAYAFILVKPLRYSDNQLDVRLFNTSKSLPGDINNDYSYAIYYNNKLMTSYLDGGYTATIPQKNFKGNFFLEENSRKKSTLWYKVGDKKIILVVKQNNILLDFITLFAYIFCSAIVVLCLAYLVIYFVFSGFNIRYLKNITRLTINRKMQGTIIFLSLFSFLVVSVSTITFFLAQFKETNRVKLSKSARIVSQETENSIKNELLQDFDEEEFTNENVSLDGFAKKVLQIASLNNLDINYYNLDGTLVASTQPTIYGNGIFSSLMDPRAFYMMRNRDQLEFTNEEQIGDFKFSSIYFPLQDLQGNDIAYLNIPYLNSQNEVRQQISSFLVTVINLNALIFIFAGFVALRLTKQITETFGIIEEKMKFLNLTGKNEPINYKRKDEIGGLVKGYNMMLQKLSESVEALSKSEREGAWQEMARQVAHEIKNPLTPMKLSIQYLDKAIASGAPNASELSKKVTQTLIDQIDQLAKIAGDFSQFANISNSTPVKMNLKDSLISIVNLYKTDNRLEIDLDMVNDDATIVADRTQINRLFTNLIKNAIEASVNNAKAIIIIKLIIEGENVIVSIKDEGVGISDEMKSRIFVPNFTTKSSGTGLGLAICKGICERAGGSIDFESAVGMGTTFFIHLPLQKK</sequence>
<feature type="transmembrane region" description="Helical" evidence="10">
    <location>
        <begin position="261"/>
        <end position="291"/>
    </location>
</feature>
<dbReference type="InterPro" id="IPR003594">
    <property type="entry name" value="HATPase_dom"/>
</dbReference>
<dbReference type="InterPro" id="IPR050398">
    <property type="entry name" value="HssS/ArlS-like"/>
</dbReference>
<evidence type="ECO:0000313" key="14">
    <source>
        <dbReference type="Proteomes" id="UP000249645"/>
    </source>
</evidence>
<evidence type="ECO:0000256" key="5">
    <source>
        <dbReference type="ARBA" id="ARBA00022679"/>
    </source>
</evidence>
<dbReference type="SMART" id="SM00388">
    <property type="entry name" value="HisKA"/>
    <property type="match status" value="1"/>
</dbReference>
<keyword evidence="8 10" id="KW-1133">Transmembrane helix</keyword>
<dbReference type="PANTHER" id="PTHR45528">
    <property type="entry name" value="SENSOR HISTIDINE KINASE CPXA"/>
    <property type="match status" value="1"/>
</dbReference>
<dbReference type="PROSITE" id="PS50109">
    <property type="entry name" value="HIS_KIN"/>
    <property type="match status" value="1"/>
</dbReference>
<dbReference type="InterPro" id="IPR036890">
    <property type="entry name" value="HATPase_C_sf"/>
</dbReference>
<evidence type="ECO:0000259" key="11">
    <source>
        <dbReference type="PROSITE" id="PS50109"/>
    </source>
</evidence>
<dbReference type="AlphaFoldDB" id="A0A2W5EYN0"/>
<evidence type="ECO:0000256" key="10">
    <source>
        <dbReference type="SAM" id="Phobius"/>
    </source>
</evidence>
<dbReference type="InterPro" id="IPR003660">
    <property type="entry name" value="HAMP_dom"/>
</dbReference>
<feature type="transmembrane region" description="Helical" evidence="10">
    <location>
        <begin position="6"/>
        <end position="25"/>
    </location>
</feature>
<dbReference type="CDD" id="cd00082">
    <property type="entry name" value="HisKA"/>
    <property type="match status" value="1"/>
</dbReference>
<keyword evidence="7" id="KW-0418">Kinase</keyword>
<name>A0A2W5EYN0_9SPHI</name>
<evidence type="ECO:0000313" key="13">
    <source>
        <dbReference type="EMBL" id="PZP49095.1"/>
    </source>
</evidence>
<dbReference type="Gene3D" id="3.30.565.10">
    <property type="entry name" value="Histidine kinase-like ATPase, C-terminal domain"/>
    <property type="match status" value="1"/>
</dbReference>
<dbReference type="InterPro" id="IPR003661">
    <property type="entry name" value="HisK_dim/P_dom"/>
</dbReference>
<dbReference type="Pfam" id="PF02518">
    <property type="entry name" value="HATPase_c"/>
    <property type="match status" value="1"/>
</dbReference>
<proteinExistence type="predicted"/>
<evidence type="ECO:0000256" key="9">
    <source>
        <dbReference type="ARBA" id="ARBA00023136"/>
    </source>
</evidence>
<dbReference type="CDD" id="cd00075">
    <property type="entry name" value="HATPase"/>
    <property type="match status" value="1"/>
</dbReference>
<dbReference type="PRINTS" id="PR00344">
    <property type="entry name" value="BCTRLSENSOR"/>
</dbReference>
<keyword evidence="4" id="KW-0597">Phosphoprotein</keyword>
<feature type="domain" description="Histidine kinase" evidence="11">
    <location>
        <begin position="582"/>
        <end position="793"/>
    </location>
</feature>
<dbReference type="PANTHER" id="PTHR45528:SF9">
    <property type="entry name" value="SENSOR HISTIDINE KINASE YBDK"/>
    <property type="match status" value="1"/>
</dbReference>
<feature type="transmembrane region" description="Helical" evidence="10">
    <location>
        <begin position="489"/>
        <end position="509"/>
    </location>
</feature>
<feature type="non-terminal residue" evidence="13">
    <location>
        <position position="1"/>
    </location>
</feature>
<dbReference type="GO" id="GO:0016020">
    <property type="term" value="C:membrane"/>
    <property type="evidence" value="ECO:0007669"/>
    <property type="project" value="UniProtKB-SubCell"/>
</dbReference>
<reference evidence="13 14" key="1">
    <citation type="submission" date="2017-11" db="EMBL/GenBank/DDBJ databases">
        <title>Infants hospitalized years apart are colonized by the same room-sourced microbial strains.</title>
        <authorList>
            <person name="Brooks B."/>
            <person name="Olm M.R."/>
            <person name="Firek B.A."/>
            <person name="Baker R."/>
            <person name="Thomas B.C."/>
            <person name="Morowitz M.J."/>
            <person name="Banfield J.F."/>
        </authorList>
    </citation>
    <scope>NUCLEOTIDE SEQUENCE [LARGE SCALE GENOMIC DNA]</scope>
    <source>
        <strain evidence="13">S2_009_000_R2_76</strain>
    </source>
</reference>
<dbReference type="SMART" id="SM00387">
    <property type="entry name" value="HATPase_c"/>
    <property type="match status" value="1"/>
</dbReference>
<dbReference type="EMBL" id="QFOI01000128">
    <property type="protein sequence ID" value="PZP49095.1"/>
    <property type="molecule type" value="Genomic_DNA"/>
</dbReference>
<dbReference type="Gene3D" id="1.10.287.130">
    <property type="match status" value="1"/>
</dbReference>
<organism evidence="13 14">
    <name type="scientific">Pseudopedobacter saltans</name>
    <dbReference type="NCBI Taxonomy" id="151895"/>
    <lineage>
        <taxon>Bacteria</taxon>
        <taxon>Pseudomonadati</taxon>
        <taxon>Bacteroidota</taxon>
        <taxon>Sphingobacteriia</taxon>
        <taxon>Sphingobacteriales</taxon>
        <taxon>Sphingobacteriaceae</taxon>
        <taxon>Pseudopedobacter</taxon>
    </lineage>
</organism>
<dbReference type="InterPro" id="IPR005467">
    <property type="entry name" value="His_kinase_dom"/>
</dbReference>
<evidence type="ECO:0000259" key="12">
    <source>
        <dbReference type="PROSITE" id="PS50885"/>
    </source>
</evidence>
<keyword evidence="5" id="KW-0808">Transferase</keyword>
<dbReference type="Gene3D" id="6.10.340.10">
    <property type="match status" value="1"/>
</dbReference>
<evidence type="ECO:0000256" key="4">
    <source>
        <dbReference type="ARBA" id="ARBA00022553"/>
    </source>
</evidence>
<dbReference type="Proteomes" id="UP000249645">
    <property type="component" value="Unassembled WGS sequence"/>
</dbReference>
<dbReference type="GO" id="GO:0000155">
    <property type="term" value="F:phosphorelay sensor kinase activity"/>
    <property type="evidence" value="ECO:0007669"/>
    <property type="project" value="InterPro"/>
</dbReference>
<comment type="caution">
    <text evidence="13">The sequence shown here is derived from an EMBL/GenBank/DDBJ whole genome shotgun (WGS) entry which is preliminary data.</text>
</comment>
<protein>
    <recommendedName>
        <fullName evidence="3">histidine kinase</fullName>
        <ecNumber evidence="3">2.7.13.3</ecNumber>
    </recommendedName>
</protein>
<comment type="subcellular location">
    <subcellularLocation>
        <location evidence="2">Membrane</location>
        <topology evidence="2">Multi-pass membrane protein</topology>
    </subcellularLocation>
</comment>
<evidence type="ECO:0000256" key="8">
    <source>
        <dbReference type="ARBA" id="ARBA00022989"/>
    </source>
</evidence>
<dbReference type="InterPro" id="IPR004358">
    <property type="entry name" value="Sig_transdc_His_kin-like_C"/>
</dbReference>
<feature type="domain" description="HAMP" evidence="12">
    <location>
        <begin position="535"/>
        <end position="565"/>
    </location>
</feature>